<evidence type="ECO:0000313" key="7">
    <source>
        <dbReference type="EMBL" id="QHU04852.1"/>
    </source>
</evidence>
<keyword evidence="4" id="KW-0067">ATP-binding</keyword>
<dbReference type="SMART" id="SM00487">
    <property type="entry name" value="DEXDc"/>
    <property type="match status" value="1"/>
</dbReference>
<feature type="region of interest" description="Disordered" evidence="5">
    <location>
        <begin position="505"/>
        <end position="529"/>
    </location>
</feature>
<protein>
    <recommendedName>
        <fullName evidence="6">Helicase ATP-binding domain-containing protein</fullName>
    </recommendedName>
</protein>
<organism evidence="7">
    <name type="scientific">viral metagenome</name>
    <dbReference type="NCBI Taxonomy" id="1070528"/>
    <lineage>
        <taxon>unclassified sequences</taxon>
        <taxon>metagenomes</taxon>
        <taxon>organismal metagenomes</taxon>
    </lineage>
</organism>
<dbReference type="Pfam" id="PF04851">
    <property type="entry name" value="ResIII"/>
    <property type="match status" value="1"/>
</dbReference>
<dbReference type="PANTHER" id="PTHR11274">
    <property type="entry name" value="RAD25/XP-B DNA REPAIR HELICASE"/>
    <property type="match status" value="1"/>
</dbReference>
<dbReference type="EMBL" id="MN740405">
    <property type="protein sequence ID" value="QHU04852.1"/>
    <property type="molecule type" value="Genomic_DNA"/>
</dbReference>
<dbReference type="GO" id="GO:0004386">
    <property type="term" value="F:helicase activity"/>
    <property type="evidence" value="ECO:0007669"/>
    <property type="project" value="UniProtKB-KW"/>
</dbReference>
<dbReference type="GO" id="GO:0005524">
    <property type="term" value="F:ATP binding"/>
    <property type="evidence" value="ECO:0007669"/>
    <property type="project" value="UniProtKB-KW"/>
</dbReference>
<reference evidence="7" key="1">
    <citation type="journal article" date="2020" name="Nature">
        <title>Giant virus diversity and host interactions through global metagenomics.</title>
        <authorList>
            <person name="Schulz F."/>
            <person name="Roux S."/>
            <person name="Paez-Espino D."/>
            <person name="Jungbluth S."/>
            <person name="Walsh D.A."/>
            <person name="Denef V.J."/>
            <person name="McMahon K.D."/>
            <person name="Konstantinidis K.T."/>
            <person name="Eloe-Fadrosh E.A."/>
            <person name="Kyrpides N.C."/>
            <person name="Woyke T."/>
        </authorList>
    </citation>
    <scope>NUCLEOTIDE SEQUENCE</scope>
    <source>
        <strain evidence="7">GVMAG-M-3300027708-5</strain>
    </source>
</reference>
<dbReference type="GO" id="GO:0016787">
    <property type="term" value="F:hydrolase activity"/>
    <property type="evidence" value="ECO:0007669"/>
    <property type="project" value="UniProtKB-KW"/>
</dbReference>
<dbReference type="Gene3D" id="3.40.50.300">
    <property type="entry name" value="P-loop containing nucleotide triphosphate hydrolases"/>
    <property type="match status" value="2"/>
</dbReference>
<sequence length="549" mass="62732">MYRRPGKFFKKKTVTPPPIIPIFTLSDEYKALICSQSYIGKKGYTIPKSIIDKADVEQFLKDLNVKPMLFGPNQPDTTPFPVFRENTNKYYLPRFYGIQRYGMPAKIELQLGTDISVDFEKPLRDYQDSIVGIYVDYVKKAEHGCSGGILEVPCGRGKTVMGLKIISLLKKKTLILVHKEFLMNQWIERIGEFLPTARVGKIQASTFDIADKDIVIGMIQTLYDKEYPQGTFDSFGLTIVDEVHRIGSEQFSRTLFKTITPFMLGISATVDRKDKLTRVLYMFIGEKIYTEKRDNDDLVCVRAIEYKSNDPTFNEVEVDFRGNTKYSTMIVKLCEFGPRSDFIIRVIGDLLEESENQIMVLCHNRSLLTYLYESICHKKLATVGFYVGGMKQANLQETEEKQIVLATYAMAAEALDIKTLASLVMITPKTDITQSVGRILRVKHDSPIIVDIIDTHEVFQNQWTQRKRFYKKCNYRIQQTDSRIYTSDWSNAAIWKTVFEPKNSTNNSHNKEIGEDSDGETGPDGVTSKFTPKPIGKCLIDTSIFANLE</sequence>
<evidence type="ECO:0000256" key="5">
    <source>
        <dbReference type="SAM" id="MobiDB-lite"/>
    </source>
</evidence>
<evidence type="ECO:0000256" key="2">
    <source>
        <dbReference type="ARBA" id="ARBA00022801"/>
    </source>
</evidence>
<dbReference type="PROSITE" id="PS51192">
    <property type="entry name" value="HELICASE_ATP_BIND_1"/>
    <property type="match status" value="1"/>
</dbReference>
<evidence type="ECO:0000256" key="4">
    <source>
        <dbReference type="ARBA" id="ARBA00022840"/>
    </source>
</evidence>
<keyword evidence="1" id="KW-0547">Nucleotide-binding</keyword>
<dbReference type="InterPro" id="IPR006935">
    <property type="entry name" value="Helicase/UvrB_N"/>
</dbReference>
<dbReference type="PANTHER" id="PTHR11274:SF0">
    <property type="entry name" value="GENERAL TRANSCRIPTION AND DNA REPAIR FACTOR IIH HELICASE SUBUNIT XPB"/>
    <property type="match status" value="1"/>
</dbReference>
<dbReference type="AlphaFoldDB" id="A0A6C0JGT8"/>
<evidence type="ECO:0000259" key="6">
    <source>
        <dbReference type="PROSITE" id="PS51192"/>
    </source>
</evidence>
<dbReference type="GO" id="GO:0003677">
    <property type="term" value="F:DNA binding"/>
    <property type="evidence" value="ECO:0007669"/>
    <property type="project" value="InterPro"/>
</dbReference>
<dbReference type="InterPro" id="IPR027417">
    <property type="entry name" value="P-loop_NTPase"/>
</dbReference>
<keyword evidence="3" id="KW-0347">Helicase</keyword>
<evidence type="ECO:0000256" key="1">
    <source>
        <dbReference type="ARBA" id="ARBA00022741"/>
    </source>
</evidence>
<dbReference type="InterPro" id="IPR050615">
    <property type="entry name" value="ATP-dep_DNA_Helicase"/>
</dbReference>
<feature type="domain" description="Helicase ATP-binding" evidence="6">
    <location>
        <begin position="139"/>
        <end position="288"/>
    </location>
</feature>
<accession>A0A6C0JGT8</accession>
<proteinExistence type="predicted"/>
<name>A0A6C0JGT8_9ZZZZ</name>
<dbReference type="CDD" id="cd17926">
    <property type="entry name" value="DEXHc_RE"/>
    <property type="match status" value="1"/>
</dbReference>
<keyword evidence="2" id="KW-0378">Hydrolase</keyword>
<evidence type="ECO:0000256" key="3">
    <source>
        <dbReference type="ARBA" id="ARBA00022806"/>
    </source>
</evidence>
<dbReference type="InterPro" id="IPR014001">
    <property type="entry name" value="Helicase_ATP-bd"/>
</dbReference>
<dbReference type="SUPFAM" id="SSF52540">
    <property type="entry name" value="P-loop containing nucleoside triphosphate hydrolases"/>
    <property type="match status" value="2"/>
</dbReference>